<gene>
    <name evidence="2" type="ORF">F3087_33000</name>
</gene>
<protein>
    <submittedName>
        <fullName evidence="2">Sulfatase-like hydrolase/transferase</fullName>
    </submittedName>
</protein>
<dbReference type="OrthoDB" id="1956004at2"/>
<comment type="caution">
    <text evidence="2">The sequence shown here is derived from an EMBL/GenBank/DDBJ whole genome shotgun (WGS) entry which is preliminary data.</text>
</comment>
<keyword evidence="2" id="KW-0808">Transferase</keyword>
<keyword evidence="3" id="KW-1185">Reference proteome</keyword>
<feature type="signal peptide" evidence="1">
    <location>
        <begin position="1"/>
        <end position="33"/>
    </location>
</feature>
<dbReference type="PANTHER" id="PTHR10151:SF120">
    <property type="entry name" value="BIS(5'-ADENOSYL)-TRIPHOSPHATASE"/>
    <property type="match status" value="1"/>
</dbReference>
<dbReference type="Pfam" id="PF01663">
    <property type="entry name" value="Phosphodiest"/>
    <property type="match status" value="1"/>
</dbReference>
<dbReference type="Proteomes" id="UP000323876">
    <property type="component" value="Unassembled WGS sequence"/>
</dbReference>
<keyword evidence="2" id="KW-0378">Hydrolase</keyword>
<dbReference type="AlphaFoldDB" id="A0A5N0E758"/>
<reference evidence="2 3" key="1">
    <citation type="submission" date="2019-09" db="EMBL/GenBank/DDBJ databases">
        <authorList>
            <person name="Wang X."/>
        </authorList>
    </citation>
    <scope>NUCLEOTIDE SEQUENCE [LARGE SCALE GENOMIC DNA]</scope>
    <source>
        <strain evidence="2 3">CICC 11023</strain>
    </source>
</reference>
<name>A0A5N0E758_9NOCA</name>
<evidence type="ECO:0000313" key="2">
    <source>
        <dbReference type="EMBL" id="KAA8884786.1"/>
    </source>
</evidence>
<dbReference type="SUPFAM" id="SSF53649">
    <property type="entry name" value="Alkaline phosphatase-like"/>
    <property type="match status" value="1"/>
</dbReference>
<evidence type="ECO:0000313" key="3">
    <source>
        <dbReference type="Proteomes" id="UP000323876"/>
    </source>
</evidence>
<accession>A0A5N0E758</accession>
<keyword evidence="1" id="KW-0732">Signal</keyword>
<dbReference type="RefSeq" id="WP_150406005.1">
    <property type="nucleotide sequence ID" value="NZ_VXLC01000018.1"/>
</dbReference>
<sequence>MRPHRKSKSSRWITATAIAPIAATLLVAGPATGAPGLPGTGSSGSNTKVVVIGLDGTMYKKIVEAKAPNLLALSEQGTLAQSSIAPHTTISGPSWATVLTGVWDTKHGIKNNNFDATPFAKYPTVFTQLETAKPELTTESIATWGPIATIAGSGDPHADVNIATAAQPDDPDESKIDAATADASAAAIAKDAPDFLFTHLDQVDEAGHSHGGASREYLDAVTRVDQQVGKIVAAVDARAAANPKEKWQIIVTADHGHRPTGGHGGQSADETANFVIARGSSFKPGAKTKNSLVDITPTAVALLGVPASKDFDGTSMINAD</sequence>
<dbReference type="Gene3D" id="3.40.720.10">
    <property type="entry name" value="Alkaline Phosphatase, subunit A"/>
    <property type="match status" value="1"/>
</dbReference>
<proteinExistence type="predicted"/>
<dbReference type="InterPro" id="IPR017850">
    <property type="entry name" value="Alkaline_phosphatase_core_sf"/>
</dbReference>
<organism evidence="2 3">
    <name type="scientific">Nocardia colli</name>
    <dbReference type="NCBI Taxonomy" id="2545717"/>
    <lineage>
        <taxon>Bacteria</taxon>
        <taxon>Bacillati</taxon>
        <taxon>Actinomycetota</taxon>
        <taxon>Actinomycetes</taxon>
        <taxon>Mycobacteriales</taxon>
        <taxon>Nocardiaceae</taxon>
        <taxon>Nocardia</taxon>
    </lineage>
</organism>
<dbReference type="PANTHER" id="PTHR10151">
    <property type="entry name" value="ECTONUCLEOTIDE PYROPHOSPHATASE/PHOSPHODIESTERASE"/>
    <property type="match status" value="1"/>
</dbReference>
<evidence type="ECO:0000256" key="1">
    <source>
        <dbReference type="SAM" id="SignalP"/>
    </source>
</evidence>
<dbReference type="InterPro" id="IPR002591">
    <property type="entry name" value="Phosphodiest/P_Trfase"/>
</dbReference>
<dbReference type="GO" id="GO:0016787">
    <property type="term" value="F:hydrolase activity"/>
    <property type="evidence" value="ECO:0007669"/>
    <property type="project" value="UniProtKB-KW"/>
</dbReference>
<dbReference type="GO" id="GO:0016740">
    <property type="term" value="F:transferase activity"/>
    <property type="evidence" value="ECO:0007669"/>
    <property type="project" value="UniProtKB-KW"/>
</dbReference>
<feature type="chain" id="PRO_5024341071" evidence="1">
    <location>
        <begin position="34"/>
        <end position="320"/>
    </location>
</feature>
<dbReference type="EMBL" id="VXLC01000018">
    <property type="protein sequence ID" value="KAA8884786.1"/>
    <property type="molecule type" value="Genomic_DNA"/>
</dbReference>